<dbReference type="eggNOG" id="ENOG502TGY3">
    <property type="taxonomic scope" value="Eukaryota"/>
</dbReference>
<evidence type="ECO:0000313" key="2">
    <source>
        <dbReference type="EMBL" id="CCD63629.1"/>
    </source>
</evidence>
<protein>
    <submittedName>
        <fullName evidence="2">BZIP domain-containing protein</fullName>
    </submittedName>
</protein>
<accession>Q21401</accession>
<dbReference type="OrthoDB" id="5877056at2759"/>
<proteinExistence type="predicted"/>
<dbReference type="STRING" id="6239.K09E3.7.1"/>
<dbReference type="KEGG" id="cel:CELE_K09E3.7"/>
<organism evidence="2 3">
    <name type="scientific">Caenorhabditis elegans</name>
    <dbReference type="NCBI Taxonomy" id="6239"/>
    <lineage>
        <taxon>Eukaryota</taxon>
        <taxon>Metazoa</taxon>
        <taxon>Ecdysozoa</taxon>
        <taxon>Nematoda</taxon>
        <taxon>Chromadorea</taxon>
        <taxon>Rhabditida</taxon>
        <taxon>Rhabditina</taxon>
        <taxon>Rhabditomorpha</taxon>
        <taxon>Rhabditoidea</taxon>
        <taxon>Rhabditidae</taxon>
        <taxon>Peloderinae</taxon>
        <taxon>Caenorhabditis</taxon>
    </lineage>
</organism>
<name>Q21401_CAEEL</name>
<keyword evidence="3" id="KW-1185">Reference proteome</keyword>
<sequence length="859" mass="96681">MDLLSVRNSEPDNESYHLLNMKGLAEKVKKIDISIFDRRSLLKRVKHRSCHKRAEPESEENRKKRYRKDCKEYRERNREYATFQKLFFKITAIERRFKQFIEEMSVETVEVNIRSMIKECEDICSKYTNIDAPHKIHCEIPHVDDFLACFQEKGQAAMLVDHHTEPSNFYAQNLLKLREQYHKLTSQKDNMNSSKEKTRYASSKLELNRRIVREQLKSDCWVCWQSINTMMVQGEQLQEYINERKKYIWNKIVAIHHLLFITFSQHAADADKEKMKRIVVYFAPDSQIPRLLSAAWISLLKSADFPWTEDIPEIELDCEDTSLSFSFLTNRKTTIASEMDASIDRPQSVDMLTTCSPEFKEKLQVEDVKALTTHATPTALPSPYITLTRQTVPASTLDQKGTNDTFNSSNRKRAGFSIDELLRPDSTIPTQSTPSTIPAFISTTPLASTVPPTMSFPSIPHIATLGNVAPINSLTSSLRAIDHQREIPASTLKRRSVSDRMNGLPCKRRNLPNSVPMSSHVNGSTMEAKPLLFPGWNLHPAMAPSFPTQSTPSTIPSFIPTIPSTTLVPRIMSFPNIHGTISPGNNAPINSRVSSLRAMEQQRTVSASTLKQEAVFEMVNGLSYQRGNLTSNGPIPTQFRGSNMEAKQSRFPVWNQHPAMPLSLPTQSTPPTIPAFIPTIPSTSSMPGIISFPNTRHTIAPGDVAPANSLTLFLRAIEQQRTVPASTLKREACFDRVDGLSYKRGNFTINGPLPTQLRGSNMEAKQSRFPVWNQHPTMPLSFTPQPVPSMIPPVITPNPSMISRSTMPLIMSYPNILPTAAPGAIAQINSPTPSTLGHIENHQLMAAFLNNVSQACQKY</sequence>
<dbReference type="InParanoid" id="Q21401"/>
<gene>
    <name evidence="2" type="ORF">CELE_K09E3.7</name>
    <name evidence="2 4" type="ORF">K09E3.7</name>
</gene>
<evidence type="ECO:0000313" key="4">
    <source>
        <dbReference type="WormBase" id="K09E3.7"/>
    </source>
</evidence>
<dbReference type="RefSeq" id="NP_510775.1">
    <property type="nucleotide sequence ID" value="NM_078374.1"/>
</dbReference>
<dbReference type="PIR" id="T29630">
    <property type="entry name" value="T29630"/>
</dbReference>
<feature type="region of interest" description="Disordered" evidence="1">
    <location>
        <begin position="494"/>
        <end position="516"/>
    </location>
</feature>
<dbReference type="AGR" id="WB:WBGene00019578"/>
<dbReference type="WormBase" id="K09E3.7">
    <property type="protein sequence ID" value="CE04745"/>
    <property type="gene ID" value="WBGene00019578"/>
</dbReference>
<dbReference type="Bgee" id="WBGene00019578">
    <property type="expression patterns" value="Expressed in adult organism and 2 other cell types or tissues"/>
</dbReference>
<dbReference type="HOGENOM" id="CLU_332955_0_0_1"/>
<dbReference type="Proteomes" id="UP000001940">
    <property type="component" value="Chromosome X"/>
</dbReference>
<dbReference type="UCSC" id="K09E3.7">
    <property type="organism name" value="c. elegans"/>
</dbReference>
<evidence type="ECO:0000313" key="3">
    <source>
        <dbReference type="Proteomes" id="UP000001940"/>
    </source>
</evidence>
<dbReference type="GeneID" id="187223"/>
<dbReference type="EMBL" id="BX284606">
    <property type="protein sequence ID" value="CCD63629.1"/>
    <property type="molecule type" value="Genomic_DNA"/>
</dbReference>
<dbReference type="AlphaFoldDB" id="Q21401"/>
<dbReference type="FunCoup" id="Q21401">
    <property type="interactions" value="1"/>
</dbReference>
<evidence type="ECO:0000256" key="1">
    <source>
        <dbReference type="SAM" id="MobiDB-lite"/>
    </source>
</evidence>
<reference evidence="2 3" key="1">
    <citation type="journal article" date="1998" name="Science">
        <title>Genome sequence of the nematode C. elegans: a platform for investigating biology.</title>
        <authorList>
            <consortium name="The C. elegans sequencing consortium"/>
            <person name="Sulson J.E."/>
            <person name="Waterston R."/>
        </authorList>
    </citation>
    <scope>NUCLEOTIDE SEQUENCE [LARGE SCALE GENOMIC DNA]</scope>
    <source>
        <strain evidence="2 3">Bristol N2</strain>
    </source>
</reference>
<dbReference type="PaxDb" id="6239-K09E3.7"/>
<dbReference type="CTD" id="187223"/>